<evidence type="ECO:0000259" key="2">
    <source>
        <dbReference type="Pfam" id="PF00535"/>
    </source>
</evidence>
<evidence type="ECO:0000313" key="4">
    <source>
        <dbReference type="Proteomes" id="UP000032545"/>
    </source>
</evidence>
<dbReference type="NCBIfam" id="TIGR03965">
    <property type="entry name" value="mycofact_glyco"/>
    <property type="match status" value="1"/>
</dbReference>
<keyword evidence="3" id="KW-0808">Transferase</keyword>
<reference evidence="4" key="1">
    <citation type="submission" date="2015-02" db="EMBL/GenBank/DDBJ databases">
        <title>Draft Genome of Frankia sp. CpI1-S.</title>
        <authorList>
            <person name="Oshone R.T."/>
            <person name="Ngom M."/>
            <person name="Ghodhbane-Gtari F."/>
            <person name="Gtari M."/>
            <person name="Morris K."/>
            <person name="Thomas K."/>
            <person name="Sen A."/>
            <person name="Tisa L.S."/>
        </authorList>
    </citation>
    <scope>NUCLEOTIDE SEQUENCE [LARGE SCALE GENOMIC DNA]</scope>
    <source>
        <strain evidence="4">CpI1-S</strain>
    </source>
</reference>
<dbReference type="EMBL" id="JYFN01000028">
    <property type="protein sequence ID" value="KJE22082.1"/>
    <property type="molecule type" value="Genomic_DNA"/>
</dbReference>
<dbReference type="PANTHER" id="PTHR43646">
    <property type="entry name" value="GLYCOSYLTRANSFERASE"/>
    <property type="match status" value="1"/>
</dbReference>
<dbReference type="AlphaFoldDB" id="A0A0D8BF70"/>
<accession>A0A0D8BF70</accession>
<evidence type="ECO:0000313" key="3">
    <source>
        <dbReference type="EMBL" id="KJE22082.1"/>
    </source>
</evidence>
<gene>
    <name evidence="3" type="ORF">FF36_03674</name>
</gene>
<evidence type="ECO:0000256" key="1">
    <source>
        <dbReference type="SAM" id="MobiDB-lite"/>
    </source>
</evidence>
<keyword evidence="4" id="KW-1185">Reference proteome</keyword>
<feature type="domain" description="Glycosyltransferase 2-like" evidence="2">
    <location>
        <begin position="94"/>
        <end position="208"/>
    </location>
</feature>
<dbReference type="InterPro" id="IPR023981">
    <property type="entry name" value="MftF"/>
</dbReference>
<feature type="region of interest" description="Disordered" evidence="1">
    <location>
        <begin position="479"/>
        <end position="500"/>
    </location>
</feature>
<protein>
    <submittedName>
        <fullName evidence="3">Mycofactocin system glycosyltransferase</fullName>
    </submittedName>
</protein>
<name>A0A0D8BF70_9ACTN</name>
<dbReference type="InterPro" id="IPR029044">
    <property type="entry name" value="Nucleotide-diphossugar_trans"/>
</dbReference>
<dbReference type="PANTHER" id="PTHR43646:SF6">
    <property type="entry name" value="PRE-MYCOFACTOCIN GLYCOSYLTRANSFERASE"/>
    <property type="match status" value="1"/>
</dbReference>
<reference evidence="3 4" key="2">
    <citation type="journal article" date="2016" name="Genome Announc.">
        <title>Permanent Draft Genome Sequences for Two Variants of Frankia sp. Strain CpI1, the First Frankia Strain Isolated from Root Nodules of Comptonia peregrina.</title>
        <authorList>
            <person name="Oshone R."/>
            <person name="Hurst S.G.IV."/>
            <person name="Abebe-Akele F."/>
            <person name="Simpson S."/>
            <person name="Morris K."/>
            <person name="Thomas W.K."/>
            <person name="Tisa L.S."/>
        </authorList>
    </citation>
    <scope>NUCLEOTIDE SEQUENCE [LARGE SCALE GENOMIC DNA]</scope>
    <source>
        <strain evidence="4">CpI1-S</strain>
    </source>
</reference>
<dbReference type="Gene3D" id="3.90.550.10">
    <property type="entry name" value="Spore Coat Polysaccharide Biosynthesis Protein SpsA, Chain A"/>
    <property type="match status" value="1"/>
</dbReference>
<dbReference type="Proteomes" id="UP000032545">
    <property type="component" value="Unassembled WGS sequence"/>
</dbReference>
<dbReference type="PATRIC" id="fig|1502723.3.peg.3129"/>
<proteinExistence type="predicted"/>
<dbReference type="Pfam" id="PF00535">
    <property type="entry name" value="Glycos_transf_2"/>
    <property type="match status" value="1"/>
</dbReference>
<dbReference type="GO" id="GO:0016740">
    <property type="term" value="F:transferase activity"/>
    <property type="evidence" value="ECO:0007669"/>
    <property type="project" value="UniProtKB-KW"/>
</dbReference>
<dbReference type="InterPro" id="IPR001173">
    <property type="entry name" value="Glyco_trans_2-like"/>
</dbReference>
<organism evidence="3 4">
    <name type="scientific">Frankia torreyi</name>
    <dbReference type="NCBI Taxonomy" id="1856"/>
    <lineage>
        <taxon>Bacteria</taxon>
        <taxon>Bacillati</taxon>
        <taxon>Actinomycetota</taxon>
        <taxon>Actinomycetes</taxon>
        <taxon>Frankiales</taxon>
        <taxon>Frankiaceae</taxon>
        <taxon>Frankia</taxon>
    </lineage>
</organism>
<dbReference type="SUPFAM" id="SSF53448">
    <property type="entry name" value="Nucleotide-diphospho-sugar transferases"/>
    <property type="match status" value="1"/>
</dbReference>
<comment type="caution">
    <text evidence="3">The sequence shown here is derived from an EMBL/GenBank/DDBJ whole genome shotgun (WGS) entry which is preliminary data.</text>
</comment>
<sequence length="500" mass="51286">MQCDPGLTVLAPASAAAAAGGIVLLGGSPLRLMALSAPGARVFAALRGGATVGAAGPGAGLLARRLVDSGLVHPLPPRRPAPVGTVPEVPEVTAVIPVRDGAGRIGALVGALRGQCAEVVVVDDGSLDETSAEAAAAGARVIRHDRARGPAAARTSGARSARTEVIVFCDCDVRPTADWLDRLVAHLADPAVVAVAPRVASPAPPASRGSLRERYEAGRSPLDLGPWPAAVRPGGRVSYVPSAALLIRRAHAAFDPALRFGEDVDLVWRLVGAGHTVRYEPAAVVHHDPRPSWRAWARQRHGYGSSAAELARRHPGPLRPARGAASAVAAVGLLALRRDRGGTAAVGALAAGSVALTTARLARRLGRTDRPGRAALALTVRGRRHALLAAAETSRRTWLPLLACAGTPGRLVLAAATLPLVHEWWVARPGVGLAPYLLLRVADDAAYCAGVWSGCLLRGDLEPLIPALPSVPRRGRAGGRGAGVIGAATPPGRARLPSTV</sequence>